<name>A0A7U4LMZ6_CLOSG</name>
<dbReference type="Proteomes" id="UP000033052">
    <property type="component" value="Chromosome"/>
</dbReference>
<evidence type="ECO:0000313" key="3">
    <source>
        <dbReference type="Proteomes" id="UP000033052"/>
    </source>
</evidence>
<dbReference type="KEGG" id="cld:CLSPO_c20970"/>
<sequence>MDSIWALYGTSDFPLNQPMVGQKDFYDTFKGFTKTMKNVGMATIFPLIAKWGIGKSRIGFEIVSEPLGMDKGWVITEDGEQKKVRIFKENFEDGVLPIYIRYSQMCYEDLIGDYWVGFGAYTALSILSKEPDDSIQGKIMKEIQNAFEPMGFDREILKGILKVGEVTTEDLLSLESPLDGLVKEGMEYLKEFGIEHLLVVCDELETAGEIAKYGIEKDRDEMRKVDGEAINVITSAIKHEDPKKKYPNVSYLLLCSPVIGDSIQGIGALNRRTEMCEMVQNSFADIVEFTDYLAKNNINSYNYPEGLIEAAYTIAGGNFGWFNVIMANVDQYLNDKSDGDTGEIFESLLNTSSRFKMSLIDKDAFEYIRCEEKYRKLIKTALLTQLPLKKSTYTSEKIDVLLDAKAENGEKLFKEFYNLRIAKDDIGSYLNSVGYKRESGNLFVNEIGGSFDLQVLLKSLKTFSLNVKENEYLVGADKETFIDQVRMLYPKDNIDEAGEYIFQYILERVNKEDIEETEYIGPSFAYLQMLDKRYKVERGDFGYALDSQQNKEIEEHIEELRRDKKGYTRRVLSGFARAIEMNYPEEKPFELDEVPCMEVKIGENPFLDVNQKNIVHILWGKDEEALKKVIQNKNLLNQGVHPVFVICNTHDVDFENKLKDDFKEIGKCLIFISLTKIQEEMLEVMSINKEKIDFRDAADQVTSSYKEKIRKIKDLIGAVSRKWFDEIDAAGWVLRPIIYKKHNKEDITLLAKSFKRMVINDVTYEQLGSDPKVKLKDGEYSDLSSILRNVSLGRVYENKGYRETGLFIKDRDSFYIEIPSCMKKILEFVNDSKQSNNEFEARFFFSCFDKFKPKKILEQWIQFFVELRLLVKKQGLIEKISKYDLYNKFDQVKGWFDTDYKAEITNMKKLIDGPYMSALSMQDTYYKEKLQEINNIKNTIQLDIFTRDNDDFINNWKDGLSKLEEFYELCYMIFDRNQWDSYKSYNENIIKELKVDDLDKPLWYRIKHVRLFLDHIKDLKNPAAKMVKEKIDKIKQENEYKGYEMPISPVTNILDSYCNELEYATDLKSLTTYRTMVKTTSTLAYKLQAGEYGDAVIRLENILEECGIEGKEVRGLNWSGDSGVIGDYKGIFKSFKNMVDGYLYESKDAEHWAKYFLDAPDNLKNMTEVKNINSDIMKLSIYLESGLYEEIEEKEAELLNKPKEYLEYLKESVENMEQVIGVIRGYKESIKNKAREEKNKLYDDVLIASIEKIRKIKEGRFVTLGIDKSNYPSENTYGETNKVIGELIAELNKEGNKYFEENAKYTKFDFFKSMIEANGDINWNDRAKEKRELESLKFIKTKVEVL</sequence>
<proteinExistence type="predicted"/>
<reference evidence="2 3" key="1">
    <citation type="journal article" date="2015" name="PLoS ONE">
        <title>A universal mariner transposon system for forward genetic studies in the genus clostridium.</title>
        <authorList>
            <person name="Zhang Y."/>
            <person name="Grosse-Honebrink A."/>
            <person name="Minton N.P."/>
        </authorList>
    </citation>
    <scope>NUCLEOTIDE SEQUENCE [LARGE SCALE GENOMIC DNA]</scope>
    <source>
        <strain evidence="2 3">NCIMB 10696</strain>
    </source>
</reference>
<dbReference type="EMBL" id="CP009225">
    <property type="protein sequence ID" value="AKC62817.1"/>
    <property type="molecule type" value="Genomic_DNA"/>
</dbReference>
<evidence type="ECO:0000313" key="2">
    <source>
        <dbReference type="EMBL" id="AKC62817.1"/>
    </source>
</evidence>
<feature type="coiled-coil region" evidence="1">
    <location>
        <begin position="543"/>
        <end position="570"/>
    </location>
</feature>
<gene>
    <name evidence="2" type="ORF">CLSPO_c20970</name>
</gene>
<organism evidence="2 3">
    <name type="scientific">Clostridium sporogenes</name>
    <dbReference type="NCBI Taxonomy" id="1509"/>
    <lineage>
        <taxon>Bacteria</taxon>
        <taxon>Bacillati</taxon>
        <taxon>Bacillota</taxon>
        <taxon>Clostridia</taxon>
        <taxon>Eubacteriales</taxon>
        <taxon>Clostridiaceae</taxon>
        <taxon>Clostridium</taxon>
    </lineage>
</organism>
<dbReference type="GeneID" id="92938794"/>
<protein>
    <submittedName>
        <fullName evidence="2">Uncharacterized protein</fullName>
    </submittedName>
</protein>
<keyword evidence="1" id="KW-0175">Coiled coil</keyword>
<accession>A0A7U4LMZ6</accession>
<dbReference type="RefSeq" id="WP_033059765.1">
    <property type="nucleotide sequence ID" value="NZ_CP009225.1"/>
</dbReference>
<evidence type="ECO:0000256" key="1">
    <source>
        <dbReference type="SAM" id="Coils"/>
    </source>
</evidence>